<evidence type="ECO:0000256" key="2">
    <source>
        <dbReference type="ARBA" id="ARBA00023026"/>
    </source>
</evidence>
<evidence type="ECO:0000256" key="3">
    <source>
        <dbReference type="SAM" id="SignalP"/>
    </source>
</evidence>
<dbReference type="Proteomes" id="UP000298860">
    <property type="component" value="Unassembled WGS sequence"/>
</dbReference>
<evidence type="ECO:0000313" key="5">
    <source>
        <dbReference type="Proteomes" id="UP000298860"/>
    </source>
</evidence>
<dbReference type="RefSeq" id="WP_192909526.1">
    <property type="nucleotide sequence ID" value="NZ_BJFL01000012.1"/>
</dbReference>
<feature type="signal peptide" evidence="3">
    <location>
        <begin position="1"/>
        <end position="29"/>
    </location>
</feature>
<organism evidence="4 5">
    <name type="scientific">Gandjariella thermophila</name>
    <dbReference type="NCBI Taxonomy" id="1931992"/>
    <lineage>
        <taxon>Bacteria</taxon>
        <taxon>Bacillati</taxon>
        <taxon>Actinomycetota</taxon>
        <taxon>Actinomycetes</taxon>
        <taxon>Pseudonocardiales</taxon>
        <taxon>Pseudonocardiaceae</taxon>
        <taxon>Gandjariella</taxon>
    </lineage>
</organism>
<dbReference type="InterPro" id="IPR007312">
    <property type="entry name" value="Phosphoesterase"/>
</dbReference>
<dbReference type="PANTHER" id="PTHR31956:SF1">
    <property type="entry name" value="NON-SPECIFIC PHOSPHOLIPASE C1"/>
    <property type="match status" value="1"/>
</dbReference>
<dbReference type="GO" id="GO:0042578">
    <property type="term" value="F:phosphoric ester hydrolase activity"/>
    <property type="evidence" value="ECO:0007669"/>
    <property type="project" value="UniProtKB-ARBA"/>
</dbReference>
<dbReference type="PANTHER" id="PTHR31956">
    <property type="entry name" value="NON-SPECIFIC PHOSPHOLIPASE C4-RELATED"/>
    <property type="match status" value="1"/>
</dbReference>
<dbReference type="InterPro" id="IPR017850">
    <property type="entry name" value="Alkaline_phosphatase_core_sf"/>
</dbReference>
<dbReference type="Pfam" id="PF04185">
    <property type="entry name" value="Phosphoesterase"/>
    <property type="match status" value="1"/>
</dbReference>
<sequence>MLARRIVGVLAATALAAATAVLSQPSASAANGVPQPDHVVVVVMENHSYSEIIGSNSAPYINSLARSGANFTQSFAVTHPSEPNYLALFSGSTQGLTDDSCPHTYSSANLGQELISAGRSFIGYSESMPSDGYTGCTSGKYARKHNPWVNFTNVPAASNLVFENHWPTDYSTLPSVSFVVPNLCDDMHDCSIKTGDTWLKNNIDGYAQWAKTHNSLLVITFDEDDSSQNNQIPTVFVGQHVRTGNFGEHINHYNVLRTLEDAFGLPYAGQSANVSPITDVWQ</sequence>
<keyword evidence="2" id="KW-0843">Virulence</keyword>
<feature type="chain" id="PRO_5020957843" evidence="3">
    <location>
        <begin position="30"/>
        <end position="282"/>
    </location>
</feature>
<accession>A0A4D4JB22</accession>
<protein>
    <submittedName>
        <fullName evidence="4">Acid phosphatase</fullName>
    </submittedName>
</protein>
<name>A0A4D4JB22_9PSEU</name>
<comment type="caution">
    <text evidence="4">The sequence shown here is derived from an EMBL/GenBank/DDBJ whole genome shotgun (WGS) entry which is preliminary data.</text>
</comment>
<gene>
    <name evidence="4" type="ORF">GTS_27900</name>
</gene>
<dbReference type="SUPFAM" id="SSF53649">
    <property type="entry name" value="Alkaline phosphatase-like"/>
    <property type="match status" value="1"/>
</dbReference>
<keyword evidence="5" id="KW-1185">Reference proteome</keyword>
<evidence type="ECO:0000256" key="1">
    <source>
        <dbReference type="ARBA" id="ARBA00022801"/>
    </source>
</evidence>
<reference evidence="5" key="1">
    <citation type="submission" date="2019-04" db="EMBL/GenBank/DDBJ databases">
        <title>Draft genome sequence of Pseudonocardiaceae bacterium SL3-2-4.</title>
        <authorList>
            <person name="Ningsih F."/>
            <person name="Yokota A."/>
            <person name="Sakai Y."/>
            <person name="Nanatani K."/>
            <person name="Yabe S."/>
            <person name="Oetari A."/>
            <person name="Sjamsuridzal W."/>
        </authorList>
    </citation>
    <scope>NUCLEOTIDE SEQUENCE [LARGE SCALE GENOMIC DNA]</scope>
    <source>
        <strain evidence="5">SL3-2-4</strain>
    </source>
</reference>
<dbReference type="AlphaFoldDB" id="A0A4D4JB22"/>
<evidence type="ECO:0000313" key="4">
    <source>
        <dbReference type="EMBL" id="GDY31157.1"/>
    </source>
</evidence>
<dbReference type="Gene3D" id="3.40.720.10">
    <property type="entry name" value="Alkaline Phosphatase, subunit A"/>
    <property type="match status" value="1"/>
</dbReference>
<keyword evidence="1" id="KW-0378">Hydrolase</keyword>
<proteinExistence type="predicted"/>
<dbReference type="EMBL" id="BJFL01000012">
    <property type="protein sequence ID" value="GDY31157.1"/>
    <property type="molecule type" value="Genomic_DNA"/>
</dbReference>
<keyword evidence="3" id="KW-0732">Signal</keyword>